<dbReference type="Gene3D" id="1.10.287.410">
    <property type="match status" value="1"/>
</dbReference>
<evidence type="ECO:0000256" key="5">
    <source>
        <dbReference type="ARBA" id="ARBA00022801"/>
    </source>
</evidence>
<gene>
    <name evidence="8" type="ORF">SERLADRAFT_479515</name>
</gene>
<dbReference type="HOGENOM" id="CLU_1390977_0_0_1"/>
<dbReference type="Proteomes" id="UP000008064">
    <property type="component" value="Unassembled WGS sequence"/>
</dbReference>
<evidence type="ECO:0000256" key="1">
    <source>
        <dbReference type="ARBA" id="ARBA00009431"/>
    </source>
</evidence>
<evidence type="ECO:0000313" key="8">
    <source>
        <dbReference type="EMBL" id="EGO19168.1"/>
    </source>
</evidence>
<evidence type="ECO:0000256" key="3">
    <source>
        <dbReference type="ARBA" id="ARBA00022670"/>
    </source>
</evidence>
<evidence type="ECO:0000256" key="6">
    <source>
        <dbReference type="ARBA" id="ARBA00023180"/>
    </source>
</evidence>
<dbReference type="PANTHER" id="PTHR11802">
    <property type="entry name" value="SERINE PROTEASE FAMILY S10 SERINE CARBOXYPEPTIDASE"/>
    <property type="match status" value="1"/>
</dbReference>
<keyword evidence="3 7" id="KW-0645">Protease</keyword>
<name>F8PBW5_SERL9</name>
<keyword evidence="6" id="KW-0325">Glycoprotein</keyword>
<dbReference type="InterPro" id="IPR001563">
    <property type="entry name" value="Peptidase_S10"/>
</dbReference>
<dbReference type="OrthoDB" id="443318at2759"/>
<dbReference type="RefSeq" id="XP_007323889.1">
    <property type="nucleotide sequence ID" value="XM_007323827.1"/>
</dbReference>
<comment type="similarity">
    <text evidence="1 7">Belongs to the peptidase S10 family.</text>
</comment>
<sequence>MAAESYGGHYIPIFASEVFDQNARLRELKYAEINLTSIMIGNGLTDYYSLWPSYVDFQCSLHPFQSISACIRMKQAVPRCQKWTRESCIDQFDKMNCQAARDFCDTELEGPFDATGLNPYDIRIPCEGNVTETLCYPVIANVVKYLNRQDVRETIGIDAKVQSFKPCSDEVGDAFSATLDVYHETYTHAYRTAFRA</sequence>
<dbReference type="Pfam" id="PF00450">
    <property type="entry name" value="Peptidase_S10"/>
    <property type="match status" value="1"/>
</dbReference>
<dbReference type="GO" id="GO:0004185">
    <property type="term" value="F:serine-type carboxypeptidase activity"/>
    <property type="evidence" value="ECO:0007669"/>
    <property type="project" value="UniProtKB-UniRule"/>
</dbReference>
<proteinExistence type="inferred from homology"/>
<dbReference type="EMBL" id="GL945444">
    <property type="protein sequence ID" value="EGO19168.1"/>
    <property type="molecule type" value="Genomic_DNA"/>
</dbReference>
<dbReference type="GeneID" id="18821363"/>
<dbReference type="KEGG" id="sla:SERLADRAFT_479515"/>
<organism>
    <name type="scientific">Serpula lacrymans var. lacrymans (strain S7.9)</name>
    <name type="common">Dry rot fungus</name>
    <dbReference type="NCBI Taxonomy" id="578457"/>
    <lineage>
        <taxon>Eukaryota</taxon>
        <taxon>Fungi</taxon>
        <taxon>Dikarya</taxon>
        <taxon>Basidiomycota</taxon>
        <taxon>Agaricomycotina</taxon>
        <taxon>Agaricomycetes</taxon>
        <taxon>Agaricomycetidae</taxon>
        <taxon>Boletales</taxon>
        <taxon>Coniophorineae</taxon>
        <taxon>Serpulaceae</taxon>
        <taxon>Serpula</taxon>
    </lineage>
</organism>
<dbReference type="InterPro" id="IPR029058">
    <property type="entry name" value="AB_hydrolase_fold"/>
</dbReference>
<keyword evidence="2 7" id="KW-0121">Carboxypeptidase</keyword>
<dbReference type="SUPFAM" id="SSF53474">
    <property type="entry name" value="alpha/beta-Hydrolases"/>
    <property type="match status" value="1"/>
</dbReference>
<dbReference type="GO" id="GO:0000324">
    <property type="term" value="C:fungal-type vacuole"/>
    <property type="evidence" value="ECO:0007669"/>
    <property type="project" value="TreeGrafter"/>
</dbReference>
<evidence type="ECO:0000256" key="2">
    <source>
        <dbReference type="ARBA" id="ARBA00022645"/>
    </source>
</evidence>
<keyword evidence="4" id="KW-0732">Signal</keyword>
<dbReference type="Gene3D" id="3.40.50.1820">
    <property type="entry name" value="alpha/beta hydrolase"/>
    <property type="match status" value="1"/>
</dbReference>
<reference evidence="8" key="1">
    <citation type="submission" date="2011-04" db="EMBL/GenBank/DDBJ databases">
        <title>Evolution of plant cell wall degrading machinery underlies the functional diversity of forest fungi.</title>
        <authorList>
            <consortium name="US DOE Joint Genome Institute (JGI-PGF)"/>
            <person name="Eastwood D.C."/>
            <person name="Floudas D."/>
            <person name="Binder M."/>
            <person name="Majcherczyk A."/>
            <person name="Schneider P."/>
            <person name="Aerts A."/>
            <person name="Asiegbu F.O."/>
            <person name="Baker S.E."/>
            <person name="Barry K."/>
            <person name="Bendiksby M."/>
            <person name="Blumentritt M."/>
            <person name="Coutinho P.M."/>
            <person name="Cullen D."/>
            <person name="Cullen D."/>
            <person name="Gathman A."/>
            <person name="Goodell B."/>
            <person name="Henrissat B."/>
            <person name="Ihrmark K."/>
            <person name="Kauserud H."/>
            <person name="Kohler A."/>
            <person name="LaButti K."/>
            <person name="Lapidus A."/>
            <person name="Lavin J.L."/>
            <person name="Lee Y.-H."/>
            <person name="Lindquist E."/>
            <person name="Lilly W."/>
            <person name="Lucas S."/>
            <person name="Morin E."/>
            <person name="Murat C."/>
            <person name="Oguiza J.A."/>
            <person name="Park J."/>
            <person name="Pisabarro A.G."/>
            <person name="Riley R."/>
            <person name="Rosling A."/>
            <person name="Salamov A."/>
            <person name="Schmidt O."/>
            <person name="Schmutz J."/>
            <person name="Skrede I."/>
            <person name="Stenlid J."/>
            <person name="Wiebenga A."/>
            <person name="Xie X."/>
            <person name="Kues U."/>
            <person name="Hibbett D.S."/>
            <person name="Hoffmeister D."/>
            <person name="Hogberg N."/>
            <person name="Martin F."/>
            <person name="Grigoriev I.V."/>
            <person name="Watkinson S.C."/>
        </authorList>
    </citation>
    <scope>NUCLEOTIDE SEQUENCE</scope>
    <source>
        <strain evidence="8">S7.9</strain>
    </source>
</reference>
<keyword evidence="5 7" id="KW-0378">Hydrolase</keyword>
<protein>
    <recommendedName>
        <fullName evidence="7">Carboxypeptidase</fullName>
        <ecNumber evidence="7">3.4.16.-</ecNumber>
    </recommendedName>
</protein>
<accession>F8PBW5</accession>
<evidence type="ECO:0000256" key="4">
    <source>
        <dbReference type="ARBA" id="ARBA00022729"/>
    </source>
</evidence>
<evidence type="ECO:0000256" key="7">
    <source>
        <dbReference type="RuleBase" id="RU361156"/>
    </source>
</evidence>
<dbReference type="EC" id="3.4.16.-" evidence="7"/>
<dbReference type="PROSITE" id="PS00131">
    <property type="entry name" value="CARBOXYPEPT_SER_SER"/>
    <property type="match status" value="1"/>
</dbReference>
<dbReference type="AlphaFoldDB" id="F8PBW5"/>
<dbReference type="InterPro" id="IPR018202">
    <property type="entry name" value="Ser_caboxypep_ser_AS"/>
</dbReference>
<dbReference type="GO" id="GO:0006508">
    <property type="term" value="P:proteolysis"/>
    <property type="evidence" value="ECO:0007669"/>
    <property type="project" value="UniProtKB-KW"/>
</dbReference>
<dbReference type="PANTHER" id="PTHR11802:SF113">
    <property type="entry name" value="SERINE CARBOXYPEPTIDASE CTSA-4.1"/>
    <property type="match status" value="1"/>
</dbReference>